<feature type="region of interest" description="Disordered" evidence="1">
    <location>
        <begin position="1"/>
        <end position="21"/>
    </location>
</feature>
<accession>A0A4Y7ICH1</accession>
<sequence length="206" mass="22680">MADNNENQSLEGGNGQHIESSNLDILMKSMAEMRQHQLLLEERLGILHPRHNSGSAARQGPAKRPMFSAPNQTFGRPPVRPWTTGSTSAPPATRPPSVRPQGRWIRFQQVRPDAPTSSGTNSFQCHGGECGHFKRDYQKNPPTGLTQQGEIYAMEPVMTTNQEESEESQVLYTLVEGVDSATDQVVENTNQVMLDRRGGGVDAVNT</sequence>
<organism evidence="2 3">
    <name type="scientific">Papaver somniferum</name>
    <name type="common">Opium poppy</name>
    <dbReference type="NCBI Taxonomy" id="3469"/>
    <lineage>
        <taxon>Eukaryota</taxon>
        <taxon>Viridiplantae</taxon>
        <taxon>Streptophyta</taxon>
        <taxon>Embryophyta</taxon>
        <taxon>Tracheophyta</taxon>
        <taxon>Spermatophyta</taxon>
        <taxon>Magnoliopsida</taxon>
        <taxon>Ranunculales</taxon>
        <taxon>Papaveraceae</taxon>
        <taxon>Papaveroideae</taxon>
        <taxon>Papaver</taxon>
    </lineage>
</organism>
<keyword evidence="3" id="KW-1185">Reference proteome</keyword>
<evidence type="ECO:0000313" key="3">
    <source>
        <dbReference type="Proteomes" id="UP000316621"/>
    </source>
</evidence>
<name>A0A4Y7ICH1_PAPSO</name>
<evidence type="ECO:0000313" key="2">
    <source>
        <dbReference type="EMBL" id="RZC45115.1"/>
    </source>
</evidence>
<feature type="region of interest" description="Disordered" evidence="1">
    <location>
        <begin position="50"/>
        <end position="99"/>
    </location>
</feature>
<dbReference type="Proteomes" id="UP000316621">
    <property type="component" value="Chromosome 1"/>
</dbReference>
<dbReference type="AlphaFoldDB" id="A0A4Y7ICH1"/>
<gene>
    <name evidence="2" type="ORF">C5167_038061</name>
</gene>
<dbReference type="EMBL" id="CM010715">
    <property type="protein sequence ID" value="RZC45115.1"/>
    <property type="molecule type" value="Genomic_DNA"/>
</dbReference>
<proteinExistence type="predicted"/>
<feature type="compositionally biased region" description="Low complexity" evidence="1">
    <location>
        <begin position="81"/>
        <end position="91"/>
    </location>
</feature>
<reference evidence="2 3" key="1">
    <citation type="journal article" date="2018" name="Science">
        <title>The opium poppy genome and morphinan production.</title>
        <authorList>
            <person name="Guo L."/>
            <person name="Winzer T."/>
            <person name="Yang X."/>
            <person name="Li Y."/>
            <person name="Ning Z."/>
            <person name="He Z."/>
            <person name="Teodor R."/>
            <person name="Lu Y."/>
            <person name="Bowser T.A."/>
            <person name="Graham I.A."/>
            <person name="Ye K."/>
        </authorList>
    </citation>
    <scope>NUCLEOTIDE SEQUENCE [LARGE SCALE GENOMIC DNA]</scope>
    <source>
        <strain evidence="3">cv. HN1</strain>
        <tissue evidence="2">Leaves</tissue>
    </source>
</reference>
<protein>
    <submittedName>
        <fullName evidence="2">Uncharacterized protein</fullName>
    </submittedName>
</protein>
<evidence type="ECO:0000256" key="1">
    <source>
        <dbReference type="SAM" id="MobiDB-lite"/>
    </source>
</evidence>
<dbReference type="Gramene" id="RZC45115">
    <property type="protein sequence ID" value="RZC45115"/>
    <property type="gene ID" value="C5167_038061"/>
</dbReference>